<dbReference type="EMBL" id="CP022743">
    <property type="protein sequence ID" value="ASU34957.1"/>
    <property type="molecule type" value="Genomic_DNA"/>
</dbReference>
<organism evidence="3 4">
    <name type="scientific">Mucilaginibacter xinganensis</name>
    <dbReference type="NCBI Taxonomy" id="1234841"/>
    <lineage>
        <taxon>Bacteria</taxon>
        <taxon>Pseudomonadati</taxon>
        <taxon>Bacteroidota</taxon>
        <taxon>Sphingobacteriia</taxon>
        <taxon>Sphingobacteriales</taxon>
        <taxon>Sphingobacteriaceae</taxon>
        <taxon>Mucilaginibacter</taxon>
    </lineage>
</organism>
<dbReference type="Pfam" id="PF00753">
    <property type="entry name" value="Lactamase_B"/>
    <property type="match status" value="1"/>
</dbReference>
<dbReference type="PANTHER" id="PTHR42951">
    <property type="entry name" value="METALLO-BETA-LACTAMASE DOMAIN-CONTAINING"/>
    <property type="match status" value="1"/>
</dbReference>
<name>A0A223NYK2_9SPHI</name>
<dbReference type="Gene3D" id="3.60.15.10">
    <property type="entry name" value="Ribonuclease Z/Hydroxyacylglutathione hydrolase-like"/>
    <property type="match status" value="1"/>
</dbReference>
<dbReference type="GO" id="GO:0017001">
    <property type="term" value="P:antibiotic catabolic process"/>
    <property type="evidence" value="ECO:0007669"/>
    <property type="project" value="UniProtKB-ARBA"/>
</dbReference>
<dbReference type="InterPro" id="IPR050855">
    <property type="entry name" value="NDM-1-like"/>
</dbReference>
<feature type="domain" description="Metallo-beta-lactamase" evidence="2">
    <location>
        <begin position="66"/>
        <end position="257"/>
    </location>
</feature>
<dbReference type="AlphaFoldDB" id="A0A223NYK2"/>
<evidence type="ECO:0000259" key="2">
    <source>
        <dbReference type="SMART" id="SM00849"/>
    </source>
</evidence>
<dbReference type="PANTHER" id="PTHR42951:SF4">
    <property type="entry name" value="ACYL-COENZYME A THIOESTERASE MBLAC2"/>
    <property type="match status" value="1"/>
</dbReference>
<reference evidence="3 4" key="1">
    <citation type="submission" date="2017-08" db="EMBL/GenBank/DDBJ databases">
        <title>Complete genome sequence of Mucilaginibacter sp. strain BJC16-A31.</title>
        <authorList>
            <consortium name="Henan University of Science and Technology"/>
            <person name="You X."/>
        </authorList>
    </citation>
    <scope>NUCLEOTIDE SEQUENCE [LARGE SCALE GENOMIC DNA]</scope>
    <source>
        <strain evidence="3 4">BJC16-A31</strain>
    </source>
</reference>
<evidence type="ECO:0000313" key="3">
    <source>
        <dbReference type="EMBL" id="ASU34957.1"/>
    </source>
</evidence>
<dbReference type="SUPFAM" id="SSF56281">
    <property type="entry name" value="Metallo-hydrolase/oxidoreductase"/>
    <property type="match status" value="1"/>
</dbReference>
<accession>A0A223NYK2</accession>
<dbReference type="SMART" id="SM00849">
    <property type="entry name" value="Lactamase_B"/>
    <property type="match status" value="1"/>
</dbReference>
<dbReference type="KEGG" id="muc:MuYL_3072"/>
<comment type="similarity">
    <text evidence="1">Belongs to the metallo-beta-lactamase superfamily. Class-B beta-lactamase family.</text>
</comment>
<protein>
    <recommendedName>
        <fullName evidence="2">Metallo-beta-lactamase domain-containing protein</fullName>
    </recommendedName>
</protein>
<evidence type="ECO:0000256" key="1">
    <source>
        <dbReference type="ARBA" id="ARBA00005250"/>
    </source>
</evidence>
<gene>
    <name evidence="3" type="ORF">MuYL_3072</name>
</gene>
<dbReference type="InterPro" id="IPR036866">
    <property type="entry name" value="RibonucZ/Hydroxyglut_hydro"/>
</dbReference>
<evidence type="ECO:0000313" key="4">
    <source>
        <dbReference type="Proteomes" id="UP000215002"/>
    </source>
</evidence>
<proteinExistence type="inferred from homology"/>
<dbReference type="Proteomes" id="UP000215002">
    <property type="component" value="Chromosome"/>
</dbReference>
<sequence>MGTVMLSAISSSTYCQATPPVDNWCSKPLRPGLEKLKEIKTSKPWFKVYDIGNDTYAIDEPYNWEETIAYLILGKDKALLFDTGMGLDTISIVVKELTKLPVVVLNSHTHPDHIGGNNEFSQVLAMNTSYTRINAANGYAHNNVKWEVSPASFCLTRLPHEDTAHYYIKPFKVSRFIKSGYIIKLGGRNLQVISTPGHTPDAICLYDKQAGYLWCGDSFYEGPILLSSDETDLKAYQKSINKMAQLAAKSTRVLPAHNLPIAKPALLIQAAKDFNQIVSGMKKGKTGENHTLVFDCNKFSYQIGESYLKQFDQIKRN</sequence>
<keyword evidence="4" id="KW-1185">Reference proteome</keyword>
<dbReference type="InterPro" id="IPR001279">
    <property type="entry name" value="Metallo-B-lactamas"/>
</dbReference>